<keyword evidence="3" id="KW-1185">Reference proteome</keyword>
<sequence>MDKVEKEIVAPKTRMETKKRSGEEVFRDIFWKVFILLIVFGSIAINIYAFVSYNSEWKGKAISATTTALAEHLDVDVSKIPEPFQVTNYSNDVLPAHGVKLEPEELKAYEVMYLYEDTLYEVWYSYEENGFGFIFEEAYVVDRENE</sequence>
<reference evidence="3" key="1">
    <citation type="submission" date="2017-11" db="EMBL/GenBank/DDBJ databases">
        <authorList>
            <person name="Zhu W."/>
        </authorList>
    </citation>
    <scope>NUCLEOTIDE SEQUENCE [LARGE SCALE GENOMIC DNA]</scope>
    <source>
        <strain evidence="3">160</strain>
    </source>
</reference>
<evidence type="ECO:0000256" key="1">
    <source>
        <dbReference type="SAM" id="Phobius"/>
    </source>
</evidence>
<accession>A0A345PEL3</accession>
<keyword evidence="1" id="KW-0812">Transmembrane</keyword>
<proteinExistence type="predicted"/>
<dbReference type="AlphaFoldDB" id="A0A345PEL3"/>
<evidence type="ECO:0000313" key="3">
    <source>
        <dbReference type="Proteomes" id="UP000253908"/>
    </source>
</evidence>
<name>A0A345PEL3_9BACI</name>
<protein>
    <submittedName>
        <fullName evidence="2">Uncharacterized protein</fullName>
    </submittedName>
</protein>
<keyword evidence="1" id="KW-0472">Membrane</keyword>
<dbReference type="KEGG" id="ocn:CUC15_05710"/>
<evidence type="ECO:0000313" key="2">
    <source>
        <dbReference type="EMBL" id="AXI08443.1"/>
    </source>
</evidence>
<dbReference type="Proteomes" id="UP000253908">
    <property type="component" value="Chromosome"/>
</dbReference>
<organism evidence="2 3">
    <name type="scientific">Oceanobacillus zhaokaii</name>
    <dbReference type="NCBI Taxonomy" id="2052660"/>
    <lineage>
        <taxon>Bacteria</taxon>
        <taxon>Bacillati</taxon>
        <taxon>Bacillota</taxon>
        <taxon>Bacilli</taxon>
        <taxon>Bacillales</taxon>
        <taxon>Bacillaceae</taxon>
        <taxon>Oceanobacillus</taxon>
    </lineage>
</organism>
<keyword evidence="1" id="KW-1133">Transmembrane helix</keyword>
<dbReference type="RefSeq" id="WP_114915738.1">
    <property type="nucleotide sequence ID" value="NZ_CP024848.1"/>
</dbReference>
<dbReference type="EMBL" id="CP024848">
    <property type="protein sequence ID" value="AXI08443.1"/>
    <property type="molecule type" value="Genomic_DNA"/>
</dbReference>
<gene>
    <name evidence="2" type="ORF">CUC15_05710</name>
</gene>
<feature type="transmembrane region" description="Helical" evidence="1">
    <location>
        <begin position="29"/>
        <end position="51"/>
    </location>
</feature>